<name>A0A7W6ZWT8_9HYPH</name>
<evidence type="ECO:0000313" key="3">
    <source>
        <dbReference type="Proteomes" id="UP000543836"/>
    </source>
</evidence>
<sequence>MNEMIFSKRETPDWLLAFWKEIDGKTFGSGFDCFAEDATANLGVAEWRGRETIRESLRAFIDTGFTPLHDVTEYWDGGLLKVFRGFVTMTPDDPNRPVVKPVMTHFFYMDEADQQHTRRSIGLCEGRPEPQLLFIGDDSRHPDDHRVAGTQARMHVPDGSADRTSLGRDDEECANADISRRSLAN</sequence>
<reference evidence="2 3" key="1">
    <citation type="submission" date="2020-08" db="EMBL/GenBank/DDBJ databases">
        <title>Genomic Encyclopedia of Type Strains, Phase IV (KMG-V): Genome sequencing to study the core and pangenomes of soil and plant-associated prokaryotes.</title>
        <authorList>
            <person name="Whitman W."/>
        </authorList>
    </citation>
    <scope>NUCLEOTIDE SEQUENCE [LARGE SCALE GENOMIC DNA]</scope>
    <source>
        <strain evidence="2 3">SEMIA 492</strain>
    </source>
</reference>
<dbReference type="SUPFAM" id="SSF54427">
    <property type="entry name" value="NTF2-like"/>
    <property type="match status" value="1"/>
</dbReference>
<comment type="caution">
    <text evidence="2">The sequence shown here is derived from an EMBL/GenBank/DDBJ whole genome shotgun (WGS) entry which is preliminary data.</text>
</comment>
<feature type="region of interest" description="Disordered" evidence="1">
    <location>
        <begin position="136"/>
        <end position="185"/>
    </location>
</feature>
<evidence type="ECO:0000313" key="2">
    <source>
        <dbReference type="EMBL" id="MBB4570217.1"/>
    </source>
</evidence>
<evidence type="ECO:0008006" key="4">
    <source>
        <dbReference type="Google" id="ProtNLM"/>
    </source>
</evidence>
<dbReference type="InterPro" id="IPR032710">
    <property type="entry name" value="NTF2-like_dom_sf"/>
</dbReference>
<protein>
    <recommendedName>
        <fullName evidence="4">Nuclear transport factor 2 family protein</fullName>
    </recommendedName>
</protein>
<evidence type="ECO:0000256" key="1">
    <source>
        <dbReference type="SAM" id="MobiDB-lite"/>
    </source>
</evidence>
<feature type="compositionally biased region" description="Basic and acidic residues" evidence="1">
    <location>
        <begin position="137"/>
        <end position="147"/>
    </location>
</feature>
<organism evidence="2 3">
    <name type="scientific">Rhizobium leucaenae</name>
    <dbReference type="NCBI Taxonomy" id="29450"/>
    <lineage>
        <taxon>Bacteria</taxon>
        <taxon>Pseudomonadati</taxon>
        <taxon>Pseudomonadota</taxon>
        <taxon>Alphaproteobacteria</taxon>
        <taxon>Hyphomicrobiales</taxon>
        <taxon>Rhizobiaceae</taxon>
        <taxon>Rhizobium/Agrobacterium group</taxon>
        <taxon>Rhizobium</taxon>
    </lineage>
</organism>
<accession>A0A7W6ZWT8</accession>
<dbReference type="Proteomes" id="UP000543836">
    <property type="component" value="Unassembled WGS sequence"/>
</dbReference>
<gene>
    <name evidence="2" type="ORF">GGE60_004353</name>
</gene>
<keyword evidence="3" id="KW-1185">Reference proteome</keyword>
<dbReference type="EMBL" id="JACIIG010000012">
    <property type="protein sequence ID" value="MBB4570217.1"/>
    <property type="molecule type" value="Genomic_DNA"/>
</dbReference>
<proteinExistence type="predicted"/>
<dbReference type="AlphaFoldDB" id="A0A7W6ZWT8"/>